<dbReference type="PANTHER" id="PTHR46593:SF1">
    <property type="entry name" value="TRANSMEMBRANE PROTEIN 64"/>
    <property type="match status" value="1"/>
</dbReference>
<gene>
    <name evidence="4" type="primary">LOC115632225</name>
</gene>
<protein>
    <submittedName>
        <fullName evidence="4">Transmembrane protein 64 isoform X1</fullName>
    </submittedName>
</protein>
<keyword evidence="1" id="KW-1133">Transmembrane helix</keyword>
<keyword evidence="1" id="KW-0472">Membrane</keyword>
<dbReference type="Pfam" id="PF09335">
    <property type="entry name" value="VTT_dom"/>
    <property type="match status" value="1"/>
</dbReference>
<evidence type="ECO:0000259" key="2">
    <source>
        <dbReference type="Pfam" id="PF09335"/>
    </source>
</evidence>
<feature type="domain" description="VTT" evidence="2">
    <location>
        <begin position="252"/>
        <end position="368"/>
    </location>
</feature>
<feature type="transmembrane region" description="Helical" evidence="1">
    <location>
        <begin position="234"/>
        <end position="263"/>
    </location>
</feature>
<dbReference type="GO" id="GO:0051480">
    <property type="term" value="P:regulation of cytosolic calcium ion concentration"/>
    <property type="evidence" value="ECO:0007669"/>
    <property type="project" value="TreeGrafter"/>
</dbReference>
<dbReference type="Proteomes" id="UP000504634">
    <property type="component" value="Unplaced"/>
</dbReference>
<feature type="transmembrane region" description="Helical" evidence="1">
    <location>
        <begin position="386"/>
        <end position="405"/>
    </location>
</feature>
<feature type="transmembrane region" description="Helical" evidence="1">
    <location>
        <begin position="269"/>
        <end position="287"/>
    </location>
</feature>
<accession>A0A6J2UCH3</accession>
<dbReference type="GeneID" id="115632225"/>
<keyword evidence="1 4" id="KW-0812">Transmembrane</keyword>
<name>A0A6J2UCH3_DROLE</name>
<proteinExistence type="predicted"/>
<dbReference type="InterPro" id="IPR053069">
    <property type="entry name" value="TVP38/TMEM64"/>
</dbReference>
<dbReference type="GO" id="GO:0005783">
    <property type="term" value="C:endoplasmic reticulum"/>
    <property type="evidence" value="ECO:0007669"/>
    <property type="project" value="TreeGrafter"/>
</dbReference>
<feature type="transmembrane region" description="Helical" evidence="1">
    <location>
        <begin position="348"/>
        <end position="366"/>
    </location>
</feature>
<dbReference type="PANTHER" id="PTHR46593">
    <property type="entry name" value="TRANSMEMBRANE PROTEIN 64"/>
    <property type="match status" value="1"/>
</dbReference>
<dbReference type="OrthoDB" id="166803at2759"/>
<organism evidence="3 4">
    <name type="scientific">Drosophila lebanonensis</name>
    <name type="common">Fruit fly</name>
    <name type="synonym">Scaptodrosophila lebanonensis</name>
    <dbReference type="NCBI Taxonomy" id="7225"/>
    <lineage>
        <taxon>Eukaryota</taxon>
        <taxon>Metazoa</taxon>
        <taxon>Ecdysozoa</taxon>
        <taxon>Arthropoda</taxon>
        <taxon>Hexapoda</taxon>
        <taxon>Insecta</taxon>
        <taxon>Pterygota</taxon>
        <taxon>Neoptera</taxon>
        <taxon>Endopterygota</taxon>
        <taxon>Diptera</taxon>
        <taxon>Brachycera</taxon>
        <taxon>Muscomorpha</taxon>
        <taxon>Ephydroidea</taxon>
        <taxon>Drosophilidae</taxon>
        <taxon>Scaptodrosophila</taxon>
    </lineage>
</organism>
<keyword evidence="3" id="KW-1185">Reference proteome</keyword>
<feature type="transmembrane region" description="Helical" evidence="1">
    <location>
        <begin position="193"/>
        <end position="213"/>
    </location>
</feature>
<sequence>MSNNYNNSHTNNNSHRYANNNMQAWKYERHHSNSNNNNRPSMDDSILHTHANSARTSPLSSPLSGPQLIKSNSYSGTVADSVLESTYKSGSKSHCGVIGSTIVMDQETNFNAIEANKINAAAAAGSASAVNVNEDSNEYDTFLINTTTITTTTNGSASGAVGSTRRSTRSYSPSSKLRNSCWMRTHAFITRNWYLSYLLPISILAALLVVAYLTRDYAKQLLFWIEMQSAWLIFIIFMALFILVSFPIVVGYFVLLITAGYLFGCWKGWFTVILGANIGIAVAHLVIRSCRHRIPVQKLIKNETGRAILRVISGPKAFRVVLFTRLTPIPFGLQNVIFGISSINARDYHVATFLGLLPAQTINVYLGSTLRSMHEVLNDHDTKLTGYISFVFEVICGVGLMFWVVQKARKELSETLLTDYGNDGKHLDMQV</sequence>
<dbReference type="AlphaFoldDB" id="A0A6J2UCH3"/>
<evidence type="ECO:0000313" key="3">
    <source>
        <dbReference type="Proteomes" id="UP000504634"/>
    </source>
</evidence>
<dbReference type="RefSeq" id="XP_030385143.1">
    <property type="nucleotide sequence ID" value="XM_030529283.1"/>
</dbReference>
<evidence type="ECO:0000256" key="1">
    <source>
        <dbReference type="SAM" id="Phobius"/>
    </source>
</evidence>
<dbReference type="InterPro" id="IPR032816">
    <property type="entry name" value="VTT_dom"/>
</dbReference>
<evidence type="ECO:0000313" key="4">
    <source>
        <dbReference type="RefSeq" id="XP_030385143.1"/>
    </source>
</evidence>
<reference evidence="4" key="1">
    <citation type="submission" date="2025-08" db="UniProtKB">
        <authorList>
            <consortium name="RefSeq"/>
        </authorList>
    </citation>
    <scope>IDENTIFICATION</scope>
    <source>
        <strain evidence="4">11010-0011.00</strain>
        <tissue evidence="4">Whole body</tissue>
    </source>
</reference>